<protein>
    <submittedName>
        <fullName evidence="1">Uncharacterized protein</fullName>
    </submittedName>
</protein>
<dbReference type="AlphaFoldDB" id="A0A8I1HSF6"/>
<evidence type="ECO:0000313" key="2">
    <source>
        <dbReference type="Proteomes" id="UP000603369"/>
    </source>
</evidence>
<organism evidence="1 2">
    <name type="scientific">Corynebacterium tuberculostearicum</name>
    <dbReference type="NCBI Taxonomy" id="38304"/>
    <lineage>
        <taxon>Bacteria</taxon>
        <taxon>Bacillati</taxon>
        <taxon>Actinomycetota</taxon>
        <taxon>Actinomycetes</taxon>
        <taxon>Mycobacteriales</taxon>
        <taxon>Corynebacteriaceae</taxon>
        <taxon>Corynebacterium</taxon>
    </lineage>
</organism>
<comment type="caution">
    <text evidence="1">The sequence shown here is derived from an EMBL/GenBank/DDBJ whole genome shotgun (WGS) entry which is preliminary data.</text>
</comment>
<accession>A0A8I1HSF6</accession>
<name>A0A8I1HSF6_9CORY</name>
<sequence length="49" mass="5510">MDTDARRDQEAKRKIDAIEKKLLANTEITILIDNSGTASTDGYNLVRNM</sequence>
<evidence type="ECO:0000313" key="1">
    <source>
        <dbReference type="EMBL" id="MBK3427384.1"/>
    </source>
</evidence>
<proteinExistence type="predicted"/>
<keyword evidence="2" id="KW-1185">Reference proteome</keyword>
<reference evidence="1 2" key="1">
    <citation type="submission" date="2020-12" db="EMBL/GenBank/DDBJ databases">
        <title>Draft genome sequence of the commensal strain Corynebacterium tuberculostearicum MFP09/CIP 102622 isolated from human skin.</title>
        <authorList>
            <person name="Boukerb A.M."/>
            <person name="Janvier X."/>
            <person name="Feuilloley M.G.J."/>
            <person name="Groboillot A."/>
        </authorList>
    </citation>
    <scope>NUCLEOTIDE SEQUENCE [LARGE SCALE GENOMIC DNA]</scope>
    <source>
        <strain evidence="1 2">CIP 102622</strain>
    </source>
</reference>
<gene>
    <name evidence="1" type="ORF">JDP02_02510</name>
</gene>
<dbReference type="Proteomes" id="UP000603369">
    <property type="component" value="Unassembled WGS sequence"/>
</dbReference>
<dbReference type="RefSeq" id="WP_200435369.1">
    <property type="nucleotide sequence ID" value="NZ_CP175791.1"/>
</dbReference>
<dbReference type="EMBL" id="JAEHFL010000002">
    <property type="protein sequence ID" value="MBK3427384.1"/>
    <property type="molecule type" value="Genomic_DNA"/>
</dbReference>